<reference evidence="1" key="1">
    <citation type="submission" date="2021-06" db="EMBL/GenBank/DDBJ databases">
        <authorList>
            <person name="Kallberg Y."/>
            <person name="Tangrot J."/>
            <person name="Rosling A."/>
        </authorList>
    </citation>
    <scope>NUCLEOTIDE SEQUENCE</scope>
    <source>
        <strain evidence="1">MA461A</strain>
    </source>
</reference>
<comment type="caution">
    <text evidence="1">The sequence shown here is derived from an EMBL/GenBank/DDBJ whole genome shotgun (WGS) entry which is preliminary data.</text>
</comment>
<accession>A0ACA9S6Z1</accession>
<feature type="non-terminal residue" evidence="1">
    <location>
        <position position="1"/>
    </location>
</feature>
<organism evidence="1 2">
    <name type="scientific">Racocetra persica</name>
    <dbReference type="NCBI Taxonomy" id="160502"/>
    <lineage>
        <taxon>Eukaryota</taxon>
        <taxon>Fungi</taxon>
        <taxon>Fungi incertae sedis</taxon>
        <taxon>Mucoromycota</taxon>
        <taxon>Glomeromycotina</taxon>
        <taxon>Glomeromycetes</taxon>
        <taxon>Diversisporales</taxon>
        <taxon>Gigasporaceae</taxon>
        <taxon>Racocetra</taxon>
    </lineage>
</organism>
<dbReference type="EMBL" id="CAJVQC010098257">
    <property type="protein sequence ID" value="CAG8829976.1"/>
    <property type="molecule type" value="Genomic_DNA"/>
</dbReference>
<sequence>VLNNQKVKLTFDFIEKQPPFIRMIICETQIDADDAQNLFENPNHVPTLYLQRNVMTNRNCELRFDPKLLELFYGKIQQIQNYKKPSRTFTRLQKNIIIDIDDSLGLILFCDPESTKLLVYKFFEENPFDIILYVGIDKPFEAIYTPDILKVIFIQCQETLCFIEKNGNAKFYDIKIKQPKSKTLEFPENTVNVLSSPN</sequence>
<evidence type="ECO:0000313" key="1">
    <source>
        <dbReference type="EMBL" id="CAG8829976.1"/>
    </source>
</evidence>
<evidence type="ECO:0000313" key="2">
    <source>
        <dbReference type="Proteomes" id="UP000789920"/>
    </source>
</evidence>
<gene>
    <name evidence="1" type="ORF">RPERSI_LOCUS27647</name>
</gene>
<dbReference type="Proteomes" id="UP000789920">
    <property type="component" value="Unassembled WGS sequence"/>
</dbReference>
<name>A0ACA9S6Z1_9GLOM</name>
<feature type="non-terminal residue" evidence="1">
    <location>
        <position position="198"/>
    </location>
</feature>
<protein>
    <submittedName>
        <fullName evidence="1">34010_t:CDS:1</fullName>
    </submittedName>
</protein>
<keyword evidence="2" id="KW-1185">Reference proteome</keyword>
<proteinExistence type="predicted"/>